<proteinExistence type="predicted"/>
<dbReference type="EMBL" id="BAABDE010000029">
    <property type="protein sequence ID" value="GAA3829824.1"/>
    <property type="molecule type" value="Genomic_DNA"/>
</dbReference>
<dbReference type="Proteomes" id="UP001501009">
    <property type="component" value="Unassembled WGS sequence"/>
</dbReference>
<evidence type="ECO:0000313" key="2">
    <source>
        <dbReference type="Proteomes" id="UP001501009"/>
    </source>
</evidence>
<keyword evidence="2" id="KW-1185">Reference proteome</keyword>
<dbReference type="RefSeq" id="WP_275777103.1">
    <property type="nucleotide sequence ID" value="NZ_BAABDE010000029.1"/>
</dbReference>
<comment type="caution">
    <text evidence="1">The sequence shown here is derived from an EMBL/GenBank/DDBJ whole genome shotgun (WGS) entry which is preliminary data.</text>
</comment>
<gene>
    <name evidence="1" type="ORF">GCM10022403_073830</name>
</gene>
<protein>
    <submittedName>
        <fullName evidence="1">Uncharacterized protein</fullName>
    </submittedName>
</protein>
<sequence>MVGAHGRRVPGQLLSGRMFAEFVDSLISHCEGSNNSDLKYAHENGDFWAALKSKKAE</sequence>
<accession>A0ABP7IYX6</accession>
<name>A0ABP7IYX6_9ACTN</name>
<evidence type="ECO:0000313" key="1">
    <source>
        <dbReference type="EMBL" id="GAA3829824.1"/>
    </source>
</evidence>
<reference evidence="2" key="1">
    <citation type="journal article" date="2019" name="Int. J. Syst. Evol. Microbiol.">
        <title>The Global Catalogue of Microorganisms (GCM) 10K type strain sequencing project: providing services to taxonomists for standard genome sequencing and annotation.</title>
        <authorList>
            <consortium name="The Broad Institute Genomics Platform"/>
            <consortium name="The Broad Institute Genome Sequencing Center for Infectious Disease"/>
            <person name="Wu L."/>
            <person name="Ma J."/>
        </authorList>
    </citation>
    <scope>NUCLEOTIDE SEQUENCE [LARGE SCALE GENOMIC DNA]</scope>
    <source>
        <strain evidence="2">JCM 17138</strain>
    </source>
</reference>
<organism evidence="1 2">
    <name type="scientific">Streptomyces coacervatus</name>
    <dbReference type="NCBI Taxonomy" id="647381"/>
    <lineage>
        <taxon>Bacteria</taxon>
        <taxon>Bacillati</taxon>
        <taxon>Actinomycetota</taxon>
        <taxon>Actinomycetes</taxon>
        <taxon>Kitasatosporales</taxon>
        <taxon>Streptomycetaceae</taxon>
        <taxon>Streptomyces</taxon>
    </lineage>
</organism>